<feature type="signal peptide" evidence="2">
    <location>
        <begin position="1"/>
        <end position="25"/>
    </location>
</feature>
<dbReference type="AlphaFoldDB" id="A0AAX4NWT5"/>
<protein>
    <submittedName>
        <fullName evidence="3">Uncharacterized protein</fullName>
    </submittedName>
</protein>
<proteinExistence type="predicted"/>
<dbReference type="Proteomes" id="UP001472866">
    <property type="component" value="Chromosome 01"/>
</dbReference>
<feature type="region of interest" description="Disordered" evidence="1">
    <location>
        <begin position="146"/>
        <end position="166"/>
    </location>
</feature>
<sequence length="463" mass="50697">MRKTMKKTTMMKAAACLACVAVAAAAPNDAATCEAMAEKLNQRFIVGSNRFNTTSTGQEARDELREWMASNGLLVSMCNPQGYPDVYGPCTDEQMDHISASWIGQTDRTKELVEADILSPLQLYNTGTIGLVFNTSNPDTEVLCVSPSDSASDSRQPDAEGNPACGSFNKLATESLRMTEGYLRSVKEGDKPNATLELAVSEWEKYYYLGNPSKNMTGVSGWDQMKWWEGDNVTSDANVTCSDLYWTSTDPGEKKWAAIKPLVPMEEYLADPKNVWDPTKTQWGSFPVYAKAGTWNMTSYEELLGHPLCVDDSDPCVMDGTCTEGELTVEWLADPLEPQHFQQAMDMQVELYGKRIPGLPEGKASLPQWNEISVSKNANVKGGVEAIFVRKDFFGPGGTLELLEKQRGSGASTGPVPPRAKEFTEYGARQLAENYYGGIPVVYASMKKEDALAGKVFGCSPDA</sequence>
<keyword evidence="4" id="KW-1185">Reference proteome</keyword>
<name>A0AAX4NWT5_9CHLO</name>
<feature type="chain" id="PRO_5043522774" evidence="2">
    <location>
        <begin position="26"/>
        <end position="463"/>
    </location>
</feature>
<reference evidence="3 4" key="1">
    <citation type="submission" date="2024-03" db="EMBL/GenBank/DDBJ databases">
        <title>Complete genome sequence of the green alga Chloropicon roscoffensis RCC1871.</title>
        <authorList>
            <person name="Lemieux C."/>
            <person name="Pombert J.-F."/>
            <person name="Otis C."/>
            <person name="Turmel M."/>
        </authorList>
    </citation>
    <scope>NUCLEOTIDE SEQUENCE [LARGE SCALE GENOMIC DNA]</scope>
    <source>
        <strain evidence="3 4">RCC1871</strain>
    </source>
</reference>
<gene>
    <name evidence="3" type="ORF">HKI87_01g01990</name>
</gene>
<evidence type="ECO:0000256" key="1">
    <source>
        <dbReference type="SAM" id="MobiDB-lite"/>
    </source>
</evidence>
<evidence type="ECO:0000256" key="2">
    <source>
        <dbReference type="SAM" id="SignalP"/>
    </source>
</evidence>
<dbReference type="EMBL" id="CP151501">
    <property type="protein sequence ID" value="WZN58675.1"/>
    <property type="molecule type" value="Genomic_DNA"/>
</dbReference>
<evidence type="ECO:0000313" key="4">
    <source>
        <dbReference type="Proteomes" id="UP001472866"/>
    </source>
</evidence>
<keyword evidence="2" id="KW-0732">Signal</keyword>
<evidence type="ECO:0000313" key="3">
    <source>
        <dbReference type="EMBL" id="WZN58675.1"/>
    </source>
</evidence>
<accession>A0AAX4NWT5</accession>
<organism evidence="3 4">
    <name type="scientific">Chloropicon roscoffensis</name>
    <dbReference type="NCBI Taxonomy" id="1461544"/>
    <lineage>
        <taxon>Eukaryota</taxon>
        <taxon>Viridiplantae</taxon>
        <taxon>Chlorophyta</taxon>
        <taxon>Chloropicophyceae</taxon>
        <taxon>Chloropicales</taxon>
        <taxon>Chloropicaceae</taxon>
        <taxon>Chloropicon</taxon>
    </lineage>
</organism>